<dbReference type="PANTHER" id="PTHR11564">
    <property type="entry name" value="SIGNAL RECOGNITION PARTICLE 54K PROTEIN SRP54"/>
    <property type="match status" value="1"/>
</dbReference>
<dbReference type="SMART" id="SM00962">
    <property type="entry name" value="SRP54"/>
    <property type="match status" value="1"/>
</dbReference>
<reference evidence="15 16" key="2">
    <citation type="submission" date="2015-05" db="EMBL/GenBank/DDBJ databases">
        <authorList>
            <person name="Morales-Cruz A."/>
            <person name="Amrine K.C."/>
            <person name="Cantu D."/>
        </authorList>
    </citation>
    <scope>NUCLEOTIDE SEQUENCE [LARGE SCALE GENOMIC DNA]</scope>
    <source>
        <strain evidence="15">UCRPC4</strain>
    </source>
</reference>
<organism evidence="15 16">
    <name type="scientific">Phaeomoniella chlamydospora</name>
    <name type="common">Phaeoacremonium chlamydosporum</name>
    <dbReference type="NCBI Taxonomy" id="158046"/>
    <lineage>
        <taxon>Eukaryota</taxon>
        <taxon>Fungi</taxon>
        <taxon>Dikarya</taxon>
        <taxon>Ascomycota</taxon>
        <taxon>Pezizomycotina</taxon>
        <taxon>Eurotiomycetes</taxon>
        <taxon>Chaetothyriomycetidae</taxon>
        <taxon>Phaeomoniellales</taxon>
        <taxon>Phaeomoniellaceae</taxon>
        <taxon>Phaeomoniella</taxon>
    </lineage>
</organism>
<dbReference type="InterPro" id="IPR004125">
    <property type="entry name" value="Signal_recog_particle_SRP54_M"/>
</dbReference>
<comment type="similarity">
    <text evidence="3 13">Belongs to the GTP-binding SRP family. SRP54 subfamily.</text>
</comment>
<comment type="function">
    <text evidence="13">Signal-recognition-particle (SRP) assembly has a crucial role in targeting secretory proteins to the rough endoplasmic reticulum (ER) membrane. SRP is required for the cotranslational protein translocation for ER import and preferentially recognizes strongly hydrophobic signal sequences. It is involved in targeting the nascent chain-ribosome (RNC) complex to the ER and is proposed to participate in the arrest of nascent chain elongation during membrane targeting. SRP54 binds to the signal sequence of presecretory protein when they emerge from the ribosomes. SRP54 interacts with the scR1 RNA and mediates the association of the resulting SRP-RNC complex with the signal recognition particle receptor (SR) via its alpha subunit SRP101. Both, SRP54 and SRP101, are locked in their GTP bound forms in the SRP-RNC-SR complex, which dissociates upon transferring the signal sequence to the protein-conducting channel (translocon). After signal sequence transfer, SRP54 and SRP101 act as reciprocal GTPase-activating proteins (GAPs), thereby resolving their association.</text>
</comment>
<dbReference type="SMART" id="SM00963">
    <property type="entry name" value="SRP54_N"/>
    <property type="match status" value="1"/>
</dbReference>
<sequence length="528" mass="56815">MVLQDLGRRINAAVTDLTRSPNVDEKAFDAMLKEICAALLSADVNVRLVQNLRKSIKSTVNFANLPANTNKKRIIQQAVFDHLVSLVDPHTDAYKPKKGKSNVLMMVGLQGAGKTTTCTKLARFYAQRGFKACLVCADTFRAGAYDQLKQNAIKAKIPYYGSLTQIDPVVVAAEGVARFKKEKFEIIIVDTSGRHRQEADLFAEMEQIQTAIKPDQTIMVLDGTIGQAAEAQSSAFKETADFGAIIITKTDGQAAGGGAISAVAATNTPIIFLGTGEHNLDLERFAPKPFISKLLGYGDMSGLIEHVQAMTKDNAAAKETYKHISEGIFTIRDLRENISNIMKMGPLSKVAGMIPGLSGMMQGMDDEDGTAKLKRMIYIFDSMTAKELDSDGKILVNQPTRMTRIARGSGTSVREVEEVLTQHKMMAQMAKNVGGNKKNMQRAQNMLQGGNRTQQMAAMQKRMQAMGMNPGQMPGGGDMGKMMQMLQGMGGGGGGGMGGLGGLGGMDMNAMMQQMGSMMGGGRGGGRR</sequence>
<dbReference type="InterPro" id="IPR036891">
    <property type="entry name" value="Signal_recog_part_SRP54_M_sf"/>
</dbReference>
<dbReference type="GO" id="GO:0008312">
    <property type="term" value="F:7S RNA binding"/>
    <property type="evidence" value="ECO:0007669"/>
    <property type="project" value="UniProtKB-UniRule"/>
</dbReference>
<dbReference type="HAMAP" id="MF_00306">
    <property type="entry name" value="SRP54"/>
    <property type="match status" value="1"/>
</dbReference>
<reference evidence="15 16" key="1">
    <citation type="submission" date="2015-05" db="EMBL/GenBank/DDBJ databases">
        <title>Distinctive expansion of gene families associated with plant cell wall degradation and secondary metabolism in the genomes of grapevine trunk pathogens.</title>
        <authorList>
            <person name="Lawrence D.P."/>
            <person name="Travadon R."/>
            <person name="Rolshausen P.E."/>
            <person name="Baumgartner K."/>
        </authorList>
    </citation>
    <scope>NUCLEOTIDE SEQUENCE [LARGE SCALE GENOMIC DNA]</scope>
    <source>
        <strain evidence="15">UCRPC4</strain>
    </source>
</reference>
<dbReference type="Pfam" id="PF02978">
    <property type="entry name" value="SRP_SPB"/>
    <property type="match status" value="1"/>
</dbReference>
<dbReference type="CDD" id="cd17875">
    <property type="entry name" value="SRP54_G"/>
    <property type="match status" value="1"/>
</dbReference>
<dbReference type="GO" id="GO:0005786">
    <property type="term" value="C:signal recognition particle, endoplasmic reticulum targeting"/>
    <property type="evidence" value="ECO:0007669"/>
    <property type="project" value="UniProtKB-UniRule"/>
</dbReference>
<dbReference type="InterPro" id="IPR027417">
    <property type="entry name" value="P-loop_NTPase"/>
</dbReference>
<dbReference type="GO" id="GO:0005525">
    <property type="term" value="F:GTP binding"/>
    <property type="evidence" value="ECO:0007669"/>
    <property type="project" value="UniProtKB-UniRule"/>
</dbReference>
<dbReference type="SUPFAM" id="SSF52540">
    <property type="entry name" value="P-loop containing nucleoside triphosphate hydrolases"/>
    <property type="match status" value="1"/>
</dbReference>
<evidence type="ECO:0000256" key="9">
    <source>
        <dbReference type="ARBA" id="ARBA00023134"/>
    </source>
</evidence>
<dbReference type="GO" id="GO:0005829">
    <property type="term" value="C:cytosol"/>
    <property type="evidence" value="ECO:0007669"/>
    <property type="project" value="TreeGrafter"/>
</dbReference>
<comment type="domain">
    <text evidence="13">The NG domain, also named G domain, is a special guanosine triphosphatase (GTPase) domain, which binds GTP and forms a guanosine 5'-triphosphate (GTP)-dependent complex with a homologous NG domain in the SRP receptor subunit srp101. The two NG domains undergo cooperative rearrangements upon their assembly, which culminate in the reciprocal activation of the GTPase activity of one another. SRP receptor compaction upon binding with cargo-loaded SRP and GTPase rearrangement drive SRP-mediated cotranslational protein translocation into the ER.</text>
</comment>
<comment type="subcellular location">
    <subcellularLocation>
        <location evidence="2 13">Cytoplasm</location>
    </subcellularLocation>
    <subcellularLocation>
        <location evidence="1 13">Endoplasmic reticulum</location>
    </subcellularLocation>
</comment>
<dbReference type="Gene3D" id="1.10.260.30">
    <property type="entry name" value="Signal recognition particle, SRP54 subunit, M-domain"/>
    <property type="match status" value="1"/>
</dbReference>
<dbReference type="PROSITE" id="PS00300">
    <property type="entry name" value="SRP54"/>
    <property type="match status" value="1"/>
</dbReference>
<dbReference type="GO" id="GO:0006616">
    <property type="term" value="P:SRP-dependent cotranslational protein targeting to membrane, translocation"/>
    <property type="evidence" value="ECO:0007669"/>
    <property type="project" value="TreeGrafter"/>
</dbReference>
<evidence type="ECO:0000256" key="10">
    <source>
        <dbReference type="ARBA" id="ARBA00023135"/>
    </source>
</evidence>
<dbReference type="InterPro" id="IPR036225">
    <property type="entry name" value="SRP/SRP_N"/>
</dbReference>
<dbReference type="InterPro" id="IPR022941">
    <property type="entry name" value="SRP54"/>
</dbReference>
<keyword evidence="7 13" id="KW-0256">Endoplasmic reticulum</keyword>
<dbReference type="SUPFAM" id="SSF47364">
    <property type="entry name" value="Domain of the SRP/SRP receptor G-proteins"/>
    <property type="match status" value="1"/>
</dbReference>
<dbReference type="InterPro" id="IPR042101">
    <property type="entry name" value="SRP54_N_sf"/>
</dbReference>
<evidence type="ECO:0000256" key="2">
    <source>
        <dbReference type="ARBA" id="ARBA00004496"/>
    </source>
</evidence>
<dbReference type="OrthoDB" id="10250817at2759"/>
<evidence type="ECO:0000256" key="5">
    <source>
        <dbReference type="ARBA" id="ARBA00022741"/>
    </source>
</evidence>
<evidence type="ECO:0000313" key="16">
    <source>
        <dbReference type="Proteomes" id="UP000053317"/>
    </source>
</evidence>
<dbReference type="Pfam" id="PF02881">
    <property type="entry name" value="SRP54_N"/>
    <property type="match status" value="1"/>
</dbReference>
<name>A0A0G2GKZ7_PHACM</name>
<comment type="domain">
    <text evidence="13">The M domain binds the 7SL RNA and the signal sequence of presecretory proteins.</text>
</comment>
<dbReference type="Proteomes" id="UP000053317">
    <property type="component" value="Unassembled WGS sequence"/>
</dbReference>
<dbReference type="InterPro" id="IPR013822">
    <property type="entry name" value="Signal_recog_particl_SRP54_hlx"/>
</dbReference>
<keyword evidence="11 13" id="KW-0687">Ribonucleoprotein</keyword>
<comment type="caution">
    <text evidence="15">The sequence shown here is derived from an EMBL/GenBank/DDBJ whole genome shotgun (WGS) entry which is preliminary data.</text>
</comment>
<keyword evidence="8 13" id="KW-0694">RNA-binding</keyword>
<keyword evidence="6" id="KW-0378">Hydrolase</keyword>
<dbReference type="EMBL" id="LCWF01000062">
    <property type="protein sequence ID" value="KKY24158.1"/>
    <property type="molecule type" value="Genomic_DNA"/>
</dbReference>
<keyword evidence="4 13" id="KW-0963">Cytoplasm</keyword>
<comment type="subunit">
    <text evidence="13">Fungal signal recognition particle consists of a 7S RNA molecule (scR1) and at least six protein subunits: srp72, srp68, srp54, sec65, srp21 and srp14.</text>
</comment>
<evidence type="ECO:0000256" key="3">
    <source>
        <dbReference type="ARBA" id="ARBA00005450"/>
    </source>
</evidence>
<dbReference type="NCBIfam" id="TIGR01425">
    <property type="entry name" value="SRP54_euk"/>
    <property type="match status" value="1"/>
</dbReference>
<accession>A0A0G2GKZ7</accession>
<evidence type="ECO:0000256" key="7">
    <source>
        <dbReference type="ARBA" id="ARBA00022824"/>
    </source>
</evidence>
<dbReference type="GO" id="GO:0005783">
    <property type="term" value="C:endoplasmic reticulum"/>
    <property type="evidence" value="ECO:0007669"/>
    <property type="project" value="UniProtKB-SubCell"/>
</dbReference>
<dbReference type="InterPro" id="IPR006325">
    <property type="entry name" value="SRP54_euk"/>
</dbReference>
<dbReference type="Gene3D" id="3.40.50.300">
    <property type="entry name" value="P-loop containing nucleotide triphosphate hydrolases"/>
    <property type="match status" value="1"/>
</dbReference>
<evidence type="ECO:0000313" key="15">
    <source>
        <dbReference type="EMBL" id="KKY24158.1"/>
    </source>
</evidence>
<evidence type="ECO:0000256" key="12">
    <source>
        <dbReference type="ARBA" id="ARBA00048157"/>
    </source>
</evidence>
<dbReference type="GO" id="GO:0030942">
    <property type="term" value="F:endoplasmic reticulum signal peptide binding"/>
    <property type="evidence" value="ECO:0007669"/>
    <property type="project" value="TreeGrafter"/>
</dbReference>
<dbReference type="AlphaFoldDB" id="A0A0G2GKZ7"/>
<proteinExistence type="inferred from homology"/>
<evidence type="ECO:0000256" key="6">
    <source>
        <dbReference type="ARBA" id="ARBA00022801"/>
    </source>
</evidence>
<dbReference type="FunFam" id="1.10.260.30:FF:000003">
    <property type="entry name" value="Signal recognition particle 54 kDa protein"/>
    <property type="match status" value="1"/>
</dbReference>
<keyword evidence="9 13" id="KW-0342">GTP-binding</keyword>
<gene>
    <name evidence="15" type="ORF">UCRPC4_g02524</name>
</gene>
<evidence type="ECO:0000256" key="8">
    <source>
        <dbReference type="ARBA" id="ARBA00022884"/>
    </source>
</evidence>
<feature type="domain" description="SRP54-type proteins GTP-binding" evidence="14">
    <location>
        <begin position="269"/>
        <end position="282"/>
    </location>
</feature>
<evidence type="ECO:0000256" key="1">
    <source>
        <dbReference type="ARBA" id="ARBA00004240"/>
    </source>
</evidence>
<evidence type="ECO:0000256" key="13">
    <source>
        <dbReference type="RuleBase" id="RU364034"/>
    </source>
</evidence>
<dbReference type="Gene3D" id="1.20.120.140">
    <property type="entry name" value="Signal recognition particle SRP54, nucleotide-binding domain"/>
    <property type="match status" value="1"/>
</dbReference>
<evidence type="ECO:0000256" key="4">
    <source>
        <dbReference type="ARBA" id="ARBA00022490"/>
    </source>
</evidence>
<dbReference type="InterPro" id="IPR000897">
    <property type="entry name" value="SRP54_GTPase_dom"/>
</dbReference>
<keyword evidence="10 13" id="KW-0733">Signal recognition particle</keyword>
<dbReference type="SMART" id="SM00382">
    <property type="entry name" value="AAA"/>
    <property type="match status" value="1"/>
</dbReference>
<dbReference type="Pfam" id="PF00448">
    <property type="entry name" value="SRP54"/>
    <property type="match status" value="1"/>
</dbReference>
<dbReference type="SUPFAM" id="SSF47446">
    <property type="entry name" value="Signal peptide-binding domain"/>
    <property type="match status" value="1"/>
</dbReference>
<keyword evidence="5 13" id="KW-0547">Nucleotide-binding</keyword>
<dbReference type="PANTHER" id="PTHR11564:SF5">
    <property type="entry name" value="SIGNAL RECOGNITION PARTICLE SUBUNIT SRP54"/>
    <property type="match status" value="1"/>
</dbReference>
<dbReference type="GO" id="GO:0003924">
    <property type="term" value="F:GTPase activity"/>
    <property type="evidence" value="ECO:0007669"/>
    <property type="project" value="UniProtKB-UniRule"/>
</dbReference>
<comment type="catalytic activity">
    <reaction evidence="12">
        <text>GTP + H2O = GDP + phosphate + H(+)</text>
        <dbReference type="Rhea" id="RHEA:19669"/>
        <dbReference type="ChEBI" id="CHEBI:15377"/>
        <dbReference type="ChEBI" id="CHEBI:15378"/>
        <dbReference type="ChEBI" id="CHEBI:37565"/>
        <dbReference type="ChEBI" id="CHEBI:43474"/>
        <dbReference type="ChEBI" id="CHEBI:58189"/>
        <dbReference type="EC" id="3.6.5.4"/>
    </reaction>
    <physiologicalReaction direction="left-to-right" evidence="12">
        <dbReference type="Rhea" id="RHEA:19670"/>
    </physiologicalReaction>
</comment>
<evidence type="ECO:0000256" key="11">
    <source>
        <dbReference type="ARBA" id="ARBA00023274"/>
    </source>
</evidence>
<dbReference type="FunFam" id="3.40.50.300:FF:000022">
    <property type="entry name" value="Signal recognition particle 54 kDa subunit"/>
    <property type="match status" value="1"/>
</dbReference>
<protein>
    <recommendedName>
        <fullName evidence="13">Signal recognition particle 54 kDa protein</fullName>
    </recommendedName>
</protein>
<keyword evidence="16" id="KW-1185">Reference proteome</keyword>
<evidence type="ECO:0000259" key="14">
    <source>
        <dbReference type="PROSITE" id="PS00300"/>
    </source>
</evidence>
<dbReference type="InterPro" id="IPR003593">
    <property type="entry name" value="AAA+_ATPase"/>
</dbReference>